<dbReference type="Proteomes" id="UP000801492">
    <property type="component" value="Unassembled WGS sequence"/>
</dbReference>
<gene>
    <name evidence="1" type="ORF">ILUMI_00817</name>
</gene>
<dbReference type="EMBL" id="VTPC01000555">
    <property type="protein sequence ID" value="KAF2905368.1"/>
    <property type="molecule type" value="Genomic_DNA"/>
</dbReference>
<comment type="caution">
    <text evidence="1">The sequence shown here is derived from an EMBL/GenBank/DDBJ whole genome shotgun (WGS) entry which is preliminary data.</text>
</comment>
<reference evidence="1" key="1">
    <citation type="submission" date="2019-08" db="EMBL/GenBank/DDBJ databases">
        <title>The genome of the North American firefly Photinus pyralis.</title>
        <authorList>
            <consortium name="Photinus pyralis genome working group"/>
            <person name="Fallon T.R."/>
            <person name="Sander Lower S.E."/>
            <person name="Weng J.-K."/>
        </authorList>
    </citation>
    <scope>NUCLEOTIDE SEQUENCE</scope>
    <source>
        <strain evidence="1">TRF0915ILg1</strain>
        <tissue evidence="1">Whole body</tissue>
    </source>
</reference>
<evidence type="ECO:0000313" key="2">
    <source>
        <dbReference type="Proteomes" id="UP000801492"/>
    </source>
</evidence>
<accession>A0A8K0GPU9</accession>
<dbReference type="AlphaFoldDB" id="A0A8K0GPU9"/>
<keyword evidence="2" id="KW-1185">Reference proteome</keyword>
<dbReference type="OrthoDB" id="6339926at2759"/>
<protein>
    <submittedName>
        <fullName evidence="1">Uncharacterized protein</fullName>
    </submittedName>
</protein>
<name>A0A8K0GPU9_IGNLU</name>
<proteinExistence type="predicted"/>
<sequence>MSEAVRAKINFNILAPLWNDIAQIYEYNPDLPNLIEYLSTYEQEQGDDPSVYDLQKMRFKRKNLPSYGTPNKEIMEYRIQAEV</sequence>
<evidence type="ECO:0000313" key="1">
    <source>
        <dbReference type="EMBL" id="KAF2905368.1"/>
    </source>
</evidence>
<organism evidence="1 2">
    <name type="scientific">Ignelater luminosus</name>
    <name type="common">Cucubano</name>
    <name type="synonym">Pyrophorus luminosus</name>
    <dbReference type="NCBI Taxonomy" id="2038154"/>
    <lineage>
        <taxon>Eukaryota</taxon>
        <taxon>Metazoa</taxon>
        <taxon>Ecdysozoa</taxon>
        <taxon>Arthropoda</taxon>
        <taxon>Hexapoda</taxon>
        <taxon>Insecta</taxon>
        <taxon>Pterygota</taxon>
        <taxon>Neoptera</taxon>
        <taxon>Endopterygota</taxon>
        <taxon>Coleoptera</taxon>
        <taxon>Polyphaga</taxon>
        <taxon>Elateriformia</taxon>
        <taxon>Elateroidea</taxon>
        <taxon>Elateridae</taxon>
        <taxon>Agrypninae</taxon>
        <taxon>Pyrophorini</taxon>
        <taxon>Ignelater</taxon>
    </lineage>
</organism>